<dbReference type="SUPFAM" id="SSF81383">
    <property type="entry name" value="F-box domain"/>
    <property type="match status" value="1"/>
</dbReference>
<organism evidence="2 3">
    <name type="scientific">Trema orientale</name>
    <name type="common">Charcoal tree</name>
    <name type="synonym">Celtis orientalis</name>
    <dbReference type="NCBI Taxonomy" id="63057"/>
    <lineage>
        <taxon>Eukaryota</taxon>
        <taxon>Viridiplantae</taxon>
        <taxon>Streptophyta</taxon>
        <taxon>Embryophyta</taxon>
        <taxon>Tracheophyta</taxon>
        <taxon>Spermatophyta</taxon>
        <taxon>Magnoliopsida</taxon>
        <taxon>eudicotyledons</taxon>
        <taxon>Gunneridae</taxon>
        <taxon>Pentapetalae</taxon>
        <taxon>rosids</taxon>
        <taxon>fabids</taxon>
        <taxon>Rosales</taxon>
        <taxon>Cannabaceae</taxon>
        <taxon>Trema</taxon>
    </lineage>
</organism>
<dbReference type="InterPro" id="IPR001810">
    <property type="entry name" value="F-box_dom"/>
</dbReference>
<dbReference type="Pfam" id="PF23622">
    <property type="entry name" value="LRR_At1g61320_AtMIF1"/>
    <property type="match status" value="1"/>
</dbReference>
<name>A0A2P5D5W0_TREOI</name>
<protein>
    <submittedName>
        <fullName evidence="2">F-box domain containing protein</fullName>
    </submittedName>
</protein>
<dbReference type="EMBL" id="JXTC01000293">
    <property type="protein sequence ID" value="PON68675.1"/>
    <property type="molecule type" value="Genomic_DNA"/>
</dbReference>
<dbReference type="InterPro" id="IPR032675">
    <property type="entry name" value="LRR_dom_sf"/>
</dbReference>
<dbReference type="AlphaFoldDB" id="A0A2P5D5W0"/>
<accession>A0A2P5D5W0</accession>
<evidence type="ECO:0000313" key="3">
    <source>
        <dbReference type="Proteomes" id="UP000237000"/>
    </source>
</evidence>
<dbReference type="Pfam" id="PF00646">
    <property type="entry name" value="F-box"/>
    <property type="match status" value="1"/>
</dbReference>
<dbReference type="Gene3D" id="3.80.10.10">
    <property type="entry name" value="Ribonuclease Inhibitor"/>
    <property type="match status" value="1"/>
</dbReference>
<dbReference type="InterPro" id="IPR053781">
    <property type="entry name" value="F-box_AtFBL13-like"/>
</dbReference>
<evidence type="ECO:0000259" key="1">
    <source>
        <dbReference type="SMART" id="SM00256"/>
    </source>
</evidence>
<dbReference type="PANTHER" id="PTHR34145">
    <property type="entry name" value="OS02G0105600 PROTEIN"/>
    <property type="match status" value="1"/>
</dbReference>
<dbReference type="InterPro" id="IPR036047">
    <property type="entry name" value="F-box-like_dom_sf"/>
</dbReference>
<comment type="caution">
    <text evidence="2">The sequence shown here is derived from an EMBL/GenBank/DDBJ whole genome shotgun (WGS) entry which is preliminary data.</text>
</comment>
<dbReference type="Proteomes" id="UP000237000">
    <property type="component" value="Unassembled WGS sequence"/>
</dbReference>
<dbReference type="InParanoid" id="A0A2P5D5W0"/>
<dbReference type="CDD" id="cd22160">
    <property type="entry name" value="F-box_AtFBL13-like"/>
    <property type="match status" value="1"/>
</dbReference>
<reference evidence="3" key="1">
    <citation type="submission" date="2016-06" db="EMBL/GenBank/DDBJ databases">
        <title>Parallel loss of symbiosis genes in relatives of nitrogen-fixing non-legume Parasponia.</title>
        <authorList>
            <person name="Van Velzen R."/>
            <person name="Holmer R."/>
            <person name="Bu F."/>
            <person name="Rutten L."/>
            <person name="Van Zeijl A."/>
            <person name="Liu W."/>
            <person name="Santuari L."/>
            <person name="Cao Q."/>
            <person name="Sharma T."/>
            <person name="Shen D."/>
            <person name="Roswanjaya Y."/>
            <person name="Wardhani T."/>
            <person name="Kalhor M.S."/>
            <person name="Jansen J."/>
            <person name="Van den Hoogen J."/>
            <person name="Gungor B."/>
            <person name="Hartog M."/>
            <person name="Hontelez J."/>
            <person name="Verver J."/>
            <person name="Yang W.-C."/>
            <person name="Schijlen E."/>
            <person name="Repin R."/>
            <person name="Schilthuizen M."/>
            <person name="Schranz E."/>
            <person name="Heidstra R."/>
            <person name="Miyata K."/>
            <person name="Fedorova E."/>
            <person name="Kohlen W."/>
            <person name="Bisseling T."/>
            <person name="Smit S."/>
            <person name="Geurts R."/>
        </authorList>
    </citation>
    <scope>NUCLEOTIDE SEQUENCE [LARGE SCALE GENOMIC DNA]</scope>
    <source>
        <strain evidence="3">cv. RG33-2</strain>
    </source>
</reference>
<dbReference type="Gene3D" id="1.20.1280.50">
    <property type="match status" value="1"/>
</dbReference>
<dbReference type="FunCoup" id="A0A2P5D5W0">
    <property type="interactions" value="1299"/>
</dbReference>
<dbReference type="STRING" id="63057.A0A2P5D5W0"/>
<feature type="domain" description="F-box" evidence="1">
    <location>
        <begin position="21"/>
        <end position="61"/>
    </location>
</feature>
<dbReference type="SMART" id="SM00256">
    <property type="entry name" value="FBOX"/>
    <property type="match status" value="1"/>
</dbReference>
<evidence type="ECO:0000313" key="2">
    <source>
        <dbReference type="EMBL" id="PON68675.1"/>
    </source>
</evidence>
<dbReference type="InterPro" id="IPR055357">
    <property type="entry name" value="LRR_At1g61320_AtMIF1"/>
</dbReference>
<proteinExistence type="predicted"/>
<dbReference type="InterPro" id="IPR053772">
    <property type="entry name" value="At1g61320/At1g61330-like"/>
</dbReference>
<dbReference type="OrthoDB" id="1159167at2759"/>
<gene>
    <name evidence="2" type="ORF">TorRG33x02_261550</name>
</gene>
<dbReference type="SUPFAM" id="SSF52047">
    <property type="entry name" value="RNI-like"/>
    <property type="match status" value="1"/>
</dbReference>
<sequence length="374" mass="42314">MEEDQAPKYVVPYNIGLFQLLPDHVIHHIMSFLPTTDAVRMSVLSKHWRRMWYSVPALNFCPTDFCFRQKSDEEIYKIIDKCLEQREKGTCHATDSVFTRFKLDVNYGGTGDSLLKKWLNFAIENNTEELDLLPQPKLNYYLLPEEVFSSRSLTLIKLDRVKLEGSYSVNLPYLKTLSLTSIEFRGNNNRVLENLISGCPSLEKLMLNGCIGLLNPRISSSSLKFLEIASCVSCRTIQLQAANLRSFSYNSAIACDIIHLCACKEIRNLSLVGVLLDDRSLENLVLSLPLLESLTVHKSNFGLKHVKIASKSLKCLVLKKFFNKDVSATIKTPNLVSFCYEGHISMKVGMSSNSPNPFEGNIKLEVGDHLKYTS</sequence>
<keyword evidence="3" id="KW-1185">Reference proteome</keyword>